<keyword evidence="11" id="KW-0175">Coiled coil</keyword>
<evidence type="ECO:0000256" key="12">
    <source>
        <dbReference type="SAM" id="MobiDB-lite"/>
    </source>
</evidence>
<dbReference type="InterPro" id="IPR004105">
    <property type="entry name" value="CheA-like_dim"/>
</dbReference>
<dbReference type="Gene3D" id="1.10.287.560">
    <property type="entry name" value="Histidine kinase CheA-like, homodimeric domain"/>
    <property type="match status" value="1"/>
</dbReference>
<evidence type="ECO:0000256" key="7">
    <source>
        <dbReference type="ARBA" id="ARBA00023012"/>
    </source>
</evidence>
<feature type="domain" description="Histidine kinase" evidence="13">
    <location>
        <begin position="899"/>
        <end position="1151"/>
    </location>
</feature>
<dbReference type="Gene3D" id="1.20.120.160">
    <property type="entry name" value="HPT domain"/>
    <property type="match status" value="5"/>
</dbReference>
<dbReference type="Gene3D" id="3.30.565.10">
    <property type="entry name" value="Histidine kinase-like ATPase, C-terminal domain"/>
    <property type="match status" value="1"/>
</dbReference>
<evidence type="ECO:0000256" key="8">
    <source>
        <dbReference type="ARBA" id="ARBA00035100"/>
    </source>
</evidence>
<feature type="domain" description="HPt" evidence="16">
    <location>
        <begin position="522"/>
        <end position="626"/>
    </location>
</feature>
<feature type="region of interest" description="Disordered" evidence="12">
    <location>
        <begin position="96"/>
        <end position="123"/>
    </location>
</feature>
<dbReference type="SUPFAM" id="SSF52172">
    <property type="entry name" value="CheY-like"/>
    <property type="match status" value="1"/>
</dbReference>
<name>A0AB39UTZ5_9GAMM</name>
<evidence type="ECO:0000256" key="11">
    <source>
        <dbReference type="SAM" id="Coils"/>
    </source>
</evidence>
<feature type="compositionally biased region" description="Low complexity" evidence="12">
    <location>
        <begin position="1"/>
        <end position="14"/>
    </location>
</feature>
<dbReference type="PANTHER" id="PTHR43395">
    <property type="entry name" value="SENSOR HISTIDINE KINASE CHEA"/>
    <property type="match status" value="1"/>
</dbReference>
<dbReference type="SUPFAM" id="SSF55874">
    <property type="entry name" value="ATPase domain of HSP90 chaperone/DNA topoisomerase II/histidine kinase"/>
    <property type="match status" value="1"/>
</dbReference>
<feature type="region of interest" description="Disordered" evidence="12">
    <location>
        <begin position="1"/>
        <end position="21"/>
    </location>
</feature>
<dbReference type="PROSITE" id="PS50110">
    <property type="entry name" value="RESPONSE_REGULATORY"/>
    <property type="match status" value="1"/>
</dbReference>
<dbReference type="SUPFAM" id="SSF50341">
    <property type="entry name" value="CheW-like"/>
    <property type="match status" value="1"/>
</dbReference>
<feature type="region of interest" description="Disordered" evidence="12">
    <location>
        <begin position="272"/>
        <end position="316"/>
    </location>
</feature>
<evidence type="ECO:0000256" key="9">
    <source>
        <dbReference type="PROSITE-ProRule" id="PRU00110"/>
    </source>
</evidence>
<dbReference type="PROSITE" id="PS50894">
    <property type="entry name" value="HPT"/>
    <property type="match status" value="4"/>
</dbReference>
<organism evidence="17">
    <name type="scientific">Thermohahella caldifontis</name>
    <dbReference type="NCBI Taxonomy" id="3142973"/>
    <lineage>
        <taxon>Bacteria</taxon>
        <taxon>Pseudomonadati</taxon>
        <taxon>Pseudomonadota</taxon>
        <taxon>Gammaproteobacteria</taxon>
        <taxon>Oceanospirillales</taxon>
        <taxon>Hahellaceae</taxon>
        <taxon>Thermohahella</taxon>
    </lineage>
</organism>
<feature type="domain" description="HPt" evidence="16">
    <location>
        <begin position="338"/>
        <end position="445"/>
    </location>
</feature>
<feature type="modified residue" description="Phosphohistidine" evidence="9">
    <location>
        <position position="385"/>
    </location>
</feature>
<dbReference type="Pfam" id="PF02895">
    <property type="entry name" value="H-kinase_dim"/>
    <property type="match status" value="1"/>
</dbReference>
<dbReference type="InterPro" id="IPR003594">
    <property type="entry name" value="HATPase_dom"/>
</dbReference>
<dbReference type="PANTHER" id="PTHR43395:SF8">
    <property type="entry name" value="HISTIDINE KINASE"/>
    <property type="match status" value="1"/>
</dbReference>
<dbReference type="CDD" id="cd00088">
    <property type="entry name" value="HPT"/>
    <property type="match status" value="4"/>
</dbReference>
<feature type="compositionally biased region" description="Low complexity" evidence="12">
    <location>
        <begin position="814"/>
        <end position="825"/>
    </location>
</feature>
<feature type="domain" description="HPt" evidence="16">
    <location>
        <begin position="659"/>
        <end position="770"/>
    </location>
</feature>
<dbReference type="SMART" id="SM00260">
    <property type="entry name" value="CheW"/>
    <property type="match status" value="1"/>
</dbReference>
<evidence type="ECO:0000256" key="2">
    <source>
        <dbReference type="ARBA" id="ARBA00012438"/>
    </source>
</evidence>
<dbReference type="Pfam" id="PF01584">
    <property type="entry name" value="CheW"/>
    <property type="match status" value="1"/>
</dbReference>
<keyword evidence="6" id="KW-0418">Kinase</keyword>
<dbReference type="PROSITE" id="PS50109">
    <property type="entry name" value="HIS_KIN"/>
    <property type="match status" value="1"/>
</dbReference>
<keyword evidence="5" id="KW-0808">Transferase</keyword>
<evidence type="ECO:0000256" key="5">
    <source>
        <dbReference type="ARBA" id="ARBA00022679"/>
    </source>
</evidence>
<dbReference type="SMART" id="SM01231">
    <property type="entry name" value="H-kinase_dim"/>
    <property type="match status" value="1"/>
</dbReference>
<dbReference type="InterPro" id="IPR005467">
    <property type="entry name" value="His_kinase_dom"/>
</dbReference>
<dbReference type="GO" id="GO:0000155">
    <property type="term" value="F:phosphorelay sensor kinase activity"/>
    <property type="evidence" value="ECO:0007669"/>
    <property type="project" value="InterPro"/>
</dbReference>
<dbReference type="Gene3D" id="2.30.30.40">
    <property type="entry name" value="SH3 Domains"/>
    <property type="match status" value="1"/>
</dbReference>
<dbReference type="CDD" id="cd16916">
    <property type="entry name" value="HATPase_CheA-like"/>
    <property type="match status" value="1"/>
</dbReference>
<dbReference type="SMART" id="SM00073">
    <property type="entry name" value="HPT"/>
    <property type="match status" value="4"/>
</dbReference>
<feature type="region of interest" description="Disordered" evidence="12">
    <location>
        <begin position="767"/>
        <end position="792"/>
    </location>
</feature>
<feature type="compositionally biased region" description="Acidic residues" evidence="12">
    <location>
        <begin position="106"/>
        <end position="117"/>
    </location>
</feature>
<dbReference type="SMART" id="SM00387">
    <property type="entry name" value="HATPase_c"/>
    <property type="match status" value="1"/>
</dbReference>
<evidence type="ECO:0000313" key="17">
    <source>
        <dbReference type="EMBL" id="XDT71737.1"/>
    </source>
</evidence>
<dbReference type="InterPro" id="IPR051315">
    <property type="entry name" value="Bact_Chemotaxis_CheA"/>
</dbReference>
<keyword evidence="7" id="KW-0902">Two-component regulatory system</keyword>
<protein>
    <recommendedName>
        <fullName evidence="3">Chemotaxis protein CheA</fullName>
        <ecNumber evidence="2">2.7.13.3</ecNumber>
    </recommendedName>
</protein>
<evidence type="ECO:0000256" key="6">
    <source>
        <dbReference type="ARBA" id="ARBA00022777"/>
    </source>
</evidence>
<evidence type="ECO:0000256" key="10">
    <source>
        <dbReference type="PROSITE-ProRule" id="PRU00169"/>
    </source>
</evidence>
<dbReference type="Gene3D" id="3.40.50.2300">
    <property type="match status" value="1"/>
</dbReference>
<dbReference type="EC" id="2.7.13.3" evidence="2"/>
<comment type="function">
    <text evidence="8">Involved in the transmission of sensory signals from the chemoreceptors to the flagellar motors. CheA is autophosphorylated; it can transfer its phosphate group to either CheB or CheY.</text>
</comment>
<dbReference type="InterPro" id="IPR002545">
    <property type="entry name" value="CheW-lke_dom"/>
</dbReference>
<evidence type="ECO:0000259" key="13">
    <source>
        <dbReference type="PROSITE" id="PS50109"/>
    </source>
</evidence>
<dbReference type="InterPro" id="IPR004358">
    <property type="entry name" value="Sig_transdc_His_kin-like_C"/>
</dbReference>
<dbReference type="GO" id="GO:0006935">
    <property type="term" value="P:chemotaxis"/>
    <property type="evidence" value="ECO:0007669"/>
    <property type="project" value="InterPro"/>
</dbReference>
<dbReference type="Pfam" id="PF02518">
    <property type="entry name" value="HATPase_c"/>
    <property type="match status" value="1"/>
</dbReference>
<dbReference type="KEGG" id="tcd:AAIA72_13110"/>
<dbReference type="InterPro" id="IPR036061">
    <property type="entry name" value="CheW-like_dom_sf"/>
</dbReference>
<dbReference type="Pfam" id="PF01627">
    <property type="entry name" value="Hpt"/>
    <property type="match status" value="4"/>
</dbReference>
<feature type="modified residue" description="Phosphohistidine" evidence="9">
    <location>
        <position position="190"/>
    </location>
</feature>
<feature type="domain" description="HPt" evidence="16">
    <location>
        <begin position="143"/>
        <end position="247"/>
    </location>
</feature>
<dbReference type="RefSeq" id="WP_369600762.1">
    <property type="nucleotide sequence ID" value="NZ_CP154858.1"/>
</dbReference>
<accession>A0AB39UTZ5</accession>
<evidence type="ECO:0000259" key="14">
    <source>
        <dbReference type="PROSITE" id="PS50110"/>
    </source>
</evidence>
<gene>
    <name evidence="17" type="ORF">AAIA72_13110</name>
</gene>
<feature type="domain" description="CheW-like" evidence="15">
    <location>
        <begin position="1153"/>
        <end position="1292"/>
    </location>
</feature>
<dbReference type="InterPro" id="IPR011006">
    <property type="entry name" value="CheY-like_superfamily"/>
</dbReference>
<dbReference type="InterPro" id="IPR036890">
    <property type="entry name" value="HATPase_C_sf"/>
</dbReference>
<dbReference type="PRINTS" id="PR00344">
    <property type="entry name" value="BCTRLSENSOR"/>
</dbReference>
<evidence type="ECO:0000256" key="1">
    <source>
        <dbReference type="ARBA" id="ARBA00000085"/>
    </source>
</evidence>
<feature type="coiled-coil region" evidence="11">
    <location>
        <begin position="858"/>
        <end position="885"/>
    </location>
</feature>
<feature type="region of interest" description="Disordered" evidence="12">
    <location>
        <begin position="805"/>
        <end position="827"/>
    </location>
</feature>
<feature type="modified residue" description="4-aspartylphosphate" evidence="10">
    <location>
        <position position="1363"/>
    </location>
</feature>
<dbReference type="SMART" id="SM00448">
    <property type="entry name" value="REC"/>
    <property type="match status" value="1"/>
</dbReference>
<dbReference type="Pfam" id="PF00072">
    <property type="entry name" value="Response_reg"/>
    <property type="match status" value="1"/>
</dbReference>
<dbReference type="InterPro" id="IPR001789">
    <property type="entry name" value="Sig_transdc_resp-reg_receiver"/>
</dbReference>
<feature type="modified residue" description="Phosphohistidine" evidence="9">
    <location>
        <position position="569"/>
    </location>
</feature>
<evidence type="ECO:0000259" key="16">
    <source>
        <dbReference type="PROSITE" id="PS50894"/>
    </source>
</evidence>
<evidence type="ECO:0000256" key="3">
    <source>
        <dbReference type="ARBA" id="ARBA00021495"/>
    </source>
</evidence>
<dbReference type="GO" id="GO:0005737">
    <property type="term" value="C:cytoplasm"/>
    <property type="evidence" value="ECO:0007669"/>
    <property type="project" value="InterPro"/>
</dbReference>
<dbReference type="InterPro" id="IPR037006">
    <property type="entry name" value="CheA-like_homodim_sf"/>
</dbReference>
<dbReference type="SUPFAM" id="SSF47226">
    <property type="entry name" value="Histidine-containing phosphotransfer domain, HPT domain"/>
    <property type="match status" value="5"/>
</dbReference>
<evidence type="ECO:0000259" key="15">
    <source>
        <dbReference type="PROSITE" id="PS50851"/>
    </source>
</evidence>
<proteinExistence type="predicted"/>
<sequence length="1432" mass="156862">MVRQPGGSGSRQSSATGSAYPQGGARLAQLNAIGNLAHALETLLERMVNGECSVREDALNLATVTHDTLADMIEHVANGEMPASADDLISALESWQGEDAASTEAGSEETEATDVEADLPPLPEVGEDDFIPTLEEAGDSAQDAGLDPEMVEIFLEEAQDIIHRTSELLELWVEQPDNAETLQALQRELHTLKGGARMAEVTAIGNLAHEVETLFEKLVEGQLQPRPGLIELAQQSHDALAVMVDRVAAGDVPAEATDLIAALHRAVTEDAAGDDHVVTQTDTPVTPDAQEDITEDTPAARAEEITEPEDQAGEDTTDEAVAGYEAGEAPAEGEVINTAELDEELLEIFLEEAIELVDRSGELLQAWLDAPHDKTPFAELQRVVHTLKGGARLAELKPIGDLSHELENLFEGIAEGQLEPTQGLGDLMQRCNDALATMVEQTANRQTLKARPDLVVEIQALIHGERVGDTSDTTAGEAAPMDLGESPWTQEEAPSAEDLEEPAPEINAEAPSQATSATESYLAAADDDLTGIFLDEARDIMEVVQDVLSQWRELPDQISLLEPMLRELHTLKGGARLAQVESVAELCDALYNRVELIVARQPLITDELVNLIERGVRNINRLLDAIEEGEDAETPRDLIGELQRLDVDVSTDQLERPKALDIDPEILQVFVEEASELLNTLTREFEDWKADRRHVAHAEVMHRALHTLKGGARLATLTDIGDLAQELEATCKDAHAHHQELDATLEAEIDTLLERIRNKVNRVRNLHEASGAASSRPAEAQPREQEARAATPSEQLVALQRNEPMPQKAPVPTPQKATPAQKAAASQETIRVSAPLLDTLVNLAGETSIARGRLEQQISDFTFTLEEMEATIERLREQLRRMEIETEAQVLYRLEKEGGPEYEDFDPLEMDRYSSIQQLSRALSESASDLQDLRDTMVQKARDAETILLQQSRINTELQEGLMKTRMVPFNSIVPRLRRIVRQVAGELGKKAQLNVYNAEGEVDRTVLERMVAPLEHMLRNAVDHGIEMPEERKAAGKPETGTIELSVAREGGDVVLTVADDGAGINVQAVREKAIKQGLIRRDTRISDRDVLQFIFQSGFSTAKKVTQISGRGVGMDVVASEIKQLGGRVSIDSTRGKGTRFVVNLPFTVSVNRALMVSTGEDYYAIPLNTIEGIVRVSPYELEEYYKPDAPLYEYAGKKYRLRYLGTMLNAEHNPKLQGSPLPLPVILVRGGDEPLALQVDALMGSREIVVKSLGPQFAGVRGVSGATILGDGSVVVILDLPAMVRANITGHIVDESASEVSGKRREERPTTVMVVDDSITVRKVTSRLLSRHGMEVLTAKDGVDAIAQLQDVIPDVILLDIEMPRMDGFEVASLVRHDDRLKDVPIIMITSRTGQKHRERALSIGVNEYMGKPFQEANLLETIQRLTDT</sequence>
<feature type="domain" description="Response regulatory" evidence="14">
    <location>
        <begin position="1314"/>
        <end position="1430"/>
    </location>
</feature>
<dbReference type="InterPro" id="IPR036641">
    <property type="entry name" value="HPT_dom_sf"/>
</dbReference>
<dbReference type="CDD" id="cd17546">
    <property type="entry name" value="REC_hyHK_CKI1_RcsC-like"/>
    <property type="match status" value="1"/>
</dbReference>
<dbReference type="PROSITE" id="PS50851">
    <property type="entry name" value="CHEW"/>
    <property type="match status" value="1"/>
</dbReference>
<reference evidence="17" key="1">
    <citation type="submission" date="2024-05" db="EMBL/GenBank/DDBJ databases">
        <title>Genome sequencing of novel strain.</title>
        <authorList>
            <person name="Ganbat D."/>
            <person name="Ganbat S."/>
            <person name="Lee S.-J."/>
        </authorList>
    </citation>
    <scope>NUCLEOTIDE SEQUENCE</scope>
    <source>
        <strain evidence="17">SMD15-11</strain>
    </source>
</reference>
<comment type="catalytic activity">
    <reaction evidence="1">
        <text>ATP + protein L-histidine = ADP + protein N-phospho-L-histidine.</text>
        <dbReference type="EC" id="2.7.13.3"/>
    </reaction>
</comment>
<dbReference type="InterPro" id="IPR008207">
    <property type="entry name" value="Sig_transdc_His_kin_Hpt_dom"/>
</dbReference>
<feature type="compositionally biased region" description="Acidic residues" evidence="12">
    <location>
        <begin position="305"/>
        <end position="316"/>
    </location>
</feature>
<feature type="compositionally biased region" description="Low complexity" evidence="12">
    <location>
        <begin position="278"/>
        <end position="288"/>
    </location>
</feature>
<feature type="modified residue" description="Phosphohistidine" evidence="9">
    <location>
        <position position="706"/>
    </location>
</feature>
<keyword evidence="4 10" id="KW-0597">Phosphoprotein</keyword>
<feature type="region of interest" description="Disordered" evidence="12">
    <location>
        <begin position="466"/>
        <end position="501"/>
    </location>
</feature>
<dbReference type="EMBL" id="CP154858">
    <property type="protein sequence ID" value="XDT71737.1"/>
    <property type="molecule type" value="Genomic_DNA"/>
</dbReference>
<dbReference type="FunFam" id="3.30.565.10:FF:000016">
    <property type="entry name" value="Chemotaxis protein CheA, putative"/>
    <property type="match status" value="1"/>
</dbReference>
<evidence type="ECO:0000256" key="4">
    <source>
        <dbReference type="ARBA" id="ARBA00022553"/>
    </source>
</evidence>